<evidence type="ECO:0000313" key="1">
    <source>
        <dbReference type="EMBL" id="CBI22779.3"/>
    </source>
</evidence>
<dbReference type="EMBL" id="FN595245">
    <property type="protein sequence ID" value="CBI22779.3"/>
    <property type="molecule type" value="Genomic_DNA"/>
</dbReference>
<sequence length="48" mass="5569">MFNLKFYISEGIQDSWMSLQQYFSYPEAIHLYCVIGINFASSKSNIPS</sequence>
<dbReference type="HOGENOM" id="CLU_3161055_0_0_1"/>
<proteinExistence type="predicted"/>
<dbReference type="Proteomes" id="UP000009183">
    <property type="component" value="Chromosome 8"/>
</dbReference>
<dbReference type="InParanoid" id="D7SXZ6"/>
<dbReference type="AlphaFoldDB" id="D7SXZ6"/>
<dbReference type="PaxDb" id="29760-VIT_08s0105g00160.t01"/>
<reference evidence="2" key="1">
    <citation type="journal article" date="2007" name="Nature">
        <title>The grapevine genome sequence suggests ancestral hexaploidization in major angiosperm phyla.</title>
        <authorList>
            <consortium name="The French-Italian Public Consortium for Grapevine Genome Characterization."/>
            <person name="Jaillon O."/>
            <person name="Aury J.-M."/>
            <person name="Noel B."/>
            <person name="Policriti A."/>
            <person name="Clepet C."/>
            <person name="Casagrande A."/>
            <person name="Choisne N."/>
            <person name="Aubourg S."/>
            <person name="Vitulo N."/>
            <person name="Jubin C."/>
            <person name="Vezzi A."/>
            <person name="Legeai F."/>
            <person name="Hugueney P."/>
            <person name="Dasilva C."/>
            <person name="Horner D."/>
            <person name="Mica E."/>
            <person name="Jublot D."/>
            <person name="Poulain J."/>
            <person name="Bruyere C."/>
            <person name="Billault A."/>
            <person name="Segurens B."/>
            <person name="Gouyvenoux M."/>
            <person name="Ugarte E."/>
            <person name="Cattonaro F."/>
            <person name="Anthouard V."/>
            <person name="Vico V."/>
            <person name="Del Fabbro C."/>
            <person name="Alaux M."/>
            <person name="Di Gaspero G."/>
            <person name="Dumas V."/>
            <person name="Felice N."/>
            <person name="Paillard S."/>
            <person name="Juman I."/>
            <person name="Moroldo M."/>
            <person name="Scalabrin S."/>
            <person name="Canaguier A."/>
            <person name="Le Clainche I."/>
            <person name="Malacrida G."/>
            <person name="Durand E."/>
            <person name="Pesole G."/>
            <person name="Laucou V."/>
            <person name="Chatelet P."/>
            <person name="Merdinoglu D."/>
            <person name="Delledonne M."/>
            <person name="Pezzotti M."/>
            <person name="Lecharny A."/>
            <person name="Scarpelli C."/>
            <person name="Artiguenave F."/>
            <person name="Pe M.E."/>
            <person name="Valle G."/>
            <person name="Morgante M."/>
            <person name="Caboche M."/>
            <person name="Adam-Blondon A.-F."/>
            <person name="Weissenbach J."/>
            <person name="Quetier F."/>
            <person name="Wincker P."/>
        </authorList>
    </citation>
    <scope>NUCLEOTIDE SEQUENCE [LARGE SCALE GENOMIC DNA]</scope>
    <source>
        <strain evidence="2">cv. Pinot noir / PN40024</strain>
    </source>
</reference>
<protein>
    <submittedName>
        <fullName evidence="1">Uncharacterized protein</fullName>
    </submittedName>
</protein>
<gene>
    <name evidence="1" type="ordered locus">VIT_08s0105g00160</name>
</gene>
<name>D7SXZ6_VITVI</name>
<organism evidence="1 2">
    <name type="scientific">Vitis vinifera</name>
    <name type="common">Grape</name>
    <dbReference type="NCBI Taxonomy" id="29760"/>
    <lineage>
        <taxon>Eukaryota</taxon>
        <taxon>Viridiplantae</taxon>
        <taxon>Streptophyta</taxon>
        <taxon>Embryophyta</taxon>
        <taxon>Tracheophyta</taxon>
        <taxon>Spermatophyta</taxon>
        <taxon>Magnoliopsida</taxon>
        <taxon>eudicotyledons</taxon>
        <taxon>Gunneridae</taxon>
        <taxon>Pentapetalae</taxon>
        <taxon>rosids</taxon>
        <taxon>Vitales</taxon>
        <taxon>Vitaceae</taxon>
        <taxon>Viteae</taxon>
        <taxon>Vitis</taxon>
    </lineage>
</organism>
<evidence type="ECO:0000313" key="2">
    <source>
        <dbReference type="Proteomes" id="UP000009183"/>
    </source>
</evidence>
<accession>D7SXZ6</accession>
<keyword evidence="2" id="KW-1185">Reference proteome</keyword>